<evidence type="ECO:0000313" key="2">
    <source>
        <dbReference type="Proteomes" id="UP001519460"/>
    </source>
</evidence>
<dbReference type="Proteomes" id="UP001519460">
    <property type="component" value="Unassembled WGS sequence"/>
</dbReference>
<comment type="caution">
    <text evidence="1">The sequence shown here is derived from an EMBL/GenBank/DDBJ whole genome shotgun (WGS) entry which is preliminary data.</text>
</comment>
<protein>
    <submittedName>
        <fullName evidence="1">Uncharacterized protein</fullName>
    </submittedName>
</protein>
<name>A0ABD0M862_9CAEN</name>
<dbReference type="AlphaFoldDB" id="A0ABD0M862"/>
<feature type="non-terminal residue" evidence="1">
    <location>
        <position position="67"/>
    </location>
</feature>
<feature type="non-terminal residue" evidence="1">
    <location>
        <position position="1"/>
    </location>
</feature>
<proteinExistence type="predicted"/>
<dbReference type="EMBL" id="JACVVK020000003">
    <property type="protein sequence ID" value="KAK7508013.1"/>
    <property type="molecule type" value="Genomic_DNA"/>
</dbReference>
<accession>A0ABD0M862</accession>
<sequence length="67" mass="7542">TADKRNGALSSVYLRTDSTKRSSGRIKTRMVCANSPETDVRVLRLFPSRPILLPAYSCQCCRIYCSQ</sequence>
<organism evidence="1 2">
    <name type="scientific">Batillaria attramentaria</name>
    <dbReference type="NCBI Taxonomy" id="370345"/>
    <lineage>
        <taxon>Eukaryota</taxon>
        <taxon>Metazoa</taxon>
        <taxon>Spiralia</taxon>
        <taxon>Lophotrochozoa</taxon>
        <taxon>Mollusca</taxon>
        <taxon>Gastropoda</taxon>
        <taxon>Caenogastropoda</taxon>
        <taxon>Sorbeoconcha</taxon>
        <taxon>Cerithioidea</taxon>
        <taxon>Batillariidae</taxon>
        <taxon>Batillaria</taxon>
    </lineage>
</organism>
<gene>
    <name evidence="1" type="ORF">BaRGS_00000978</name>
</gene>
<evidence type="ECO:0000313" key="1">
    <source>
        <dbReference type="EMBL" id="KAK7508013.1"/>
    </source>
</evidence>
<reference evidence="1 2" key="1">
    <citation type="journal article" date="2023" name="Sci. Data">
        <title>Genome assembly of the Korean intertidal mud-creeper Batillaria attramentaria.</title>
        <authorList>
            <person name="Patra A.K."/>
            <person name="Ho P.T."/>
            <person name="Jun S."/>
            <person name="Lee S.J."/>
            <person name="Kim Y."/>
            <person name="Won Y.J."/>
        </authorList>
    </citation>
    <scope>NUCLEOTIDE SEQUENCE [LARGE SCALE GENOMIC DNA]</scope>
    <source>
        <strain evidence="1">Wonlab-2016</strain>
    </source>
</reference>
<keyword evidence="2" id="KW-1185">Reference proteome</keyword>